<evidence type="ECO:0000313" key="4">
    <source>
        <dbReference type="Proteomes" id="UP001596072"/>
    </source>
</evidence>
<feature type="compositionally biased region" description="Low complexity" evidence="1">
    <location>
        <begin position="41"/>
        <end position="54"/>
    </location>
</feature>
<organism evidence="3 4">
    <name type="scientific">Nocardioides vastitatis</name>
    <dbReference type="NCBI Taxonomy" id="2568655"/>
    <lineage>
        <taxon>Bacteria</taxon>
        <taxon>Bacillati</taxon>
        <taxon>Actinomycetota</taxon>
        <taxon>Actinomycetes</taxon>
        <taxon>Propionibacteriales</taxon>
        <taxon>Nocardioidaceae</taxon>
        <taxon>Nocardioides</taxon>
    </lineage>
</organism>
<keyword evidence="2" id="KW-0812">Transmembrane</keyword>
<dbReference type="RefSeq" id="WP_378527071.1">
    <property type="nucleotide sequence ID" value="NZ_JBHSNS010000004.1"/>
</dbReference>
<dbReference type="Proteomes" id="UP001596072">
    <property type="component" value="Unassembled WGS sequence"/>
</dbReference>
<keyword evidence="4" id="KW-1185">Reference proteome</keyword>
<feature type="compositionally biased region" description="Low complexity" evidence="1">
    <location>
        <begin position="1"/>
        <end position="19"/>
    </location>
</feature>
<feature type="transmembrane region" description="Helical" evidence="2">
    <location>
        <begin position="72"/>
        <end position="96"/>
    </location>
</feature>
<keyword evidence="2" id="KW-0472">Membrane</keyword>
<gene>
    <name evidence="3" type="ORF">ACFPQB_11320</name>
</gene>
<feature type="region of interest" description="Disordered" evidence="1">
    <location>
        <begin position="1"/>
        <end position="70"/>
    </location>
</feature>
<accession>A0ABW0ZGX9</accession>
<name>A0ABW0ZGX9_9ACTN</name>
<evidence type="ECO:0000256" key="2">
    <source>
        <dbReference type="SAM" id="Phobius"/>
    </source>
</evidence>
<evidence type="ECO:0000313" key="3">
    <source>
        <dbReference type="EMBL" id="MFC5729508.1"/>
    </source>
</evidence>
<dbReference type="EMBL" id="JBHSNS010000004">
    <property type="protein sequence ID" value="MFC5729508.1"/>
    <property type="molecule type" value="Genomic_DNA"/>
</dbReference>
<sequence>MSQPPYGVPPQQGHPQGYPQQPPQPGYGQPGQAAAPPPYLGGPASAGGYPAAAPGGFGPGLPPPPPSKPRHVGLVVGLITTFLLLGFVALVAIISLTN</sequence>
<evidence type="ECO:0008006" key="5">
    <source>
        <dbReference type="Google" id="ProtNLM"/>
    </source>
</evidence>
<comment type="caution">
    <text evidence="3">The sequence shown here is derived from an EMBL/GenBank/DDBJ whole genome shotgun (WGS) entry which is preliminary data.</text>
</comment>
<reference evidence="4" key="1">
    <citation type="journal article" date="2019" name="Int. J. Syst. Evol. Microbiol.">
        <title>The Global Catalogue of Microorganisms (GCM) 10K type strain sequencing project: providing services to taxonomists for standard genome sequencing and annotation.</title>
        <authorList>
            <consortium name="The Broad Institute Genomics Platform"/>
            <consortium name="The Broad Institute Genome Sequencing Center for Infectious Disease"/>
            <person name="Wu L."/>
            <person name="Ma J."/>
        </authorList>
    </citation>
    <scope>NUCLEOTIDE SEQUENCE [LARGE SCALE GENOMIC DNA]</scope>
    <source>
        <strain evidence="4">YIM 94188</strain>
    </source>
</reference>
<evidence type="ECO:0000256" key="1">
    <source>
        <dbReference type="SAM" id="MobiDB-lite"/>
    </source>
</evidence>
<protein>
    <recommendedName>
        <fullName evidence="5">DUF4190 domain-containing protein</fullName>
    </recommendedName>
</protein>
<keyword evidence="2" id="KW-1133">Transmembrane helix</keyword>
<proteinExistence type="predicted"/>